<dbReference type="Pfam" id="PF03109">
    <property type="entry name" value="ABC1"/>
    <property type="match status" value="1"/>
</dbReference>
<evidence type="ECO:0000313" key="4">
    <source>
        <dbReference type="EMBL" id="MFC1405294.1"/>
    </source>
</evidence>
<dbReference type="RefSeq" id="WP_030258328.1">
    <property type="nucleotide sequence ID" value="NZ_JBHEZZ010000019.1"/>
</dbReference>
<dbReference type="CDD" id="cd05121">
    <property type="entry name" value="ABC1_ADCK3-like"/>
    <property type="match status" value="1"/>
</dbReference>
<feature type="domain" description="ABC1 atypical kinase-like" evidence="3">
    <location>
        <begin position="181"/>
        <end position="419"/>
    </location>
</feature>
<keyword evidence="2" id="KW-0812">Transmembrane</keyword>
<comment type="caution">
    <text evidence="4">The sequence shown here is derived from an EMBL/GenBank/DDBJ whole genome shotgun (WGS) entry which is preliminary data.</text>
</comment>
<accession>A0ABV6UUZ8</accession>
<evidence type="ECO:0000313" key="5">
    <source>
        <dbReference type="Proteomes" id="UP001592528"/>
    </source>
</evidence>
<dbReference type="InterPro" id="IPR011009">
    <property type="entry name" value="Kinase-like_dom_sf"/>
</dbReference>
<sequence length="641" mass="69281">MVLRLVLVSLGIVVAAAWIVRRLLGIDRGRWAATLVSVVVGEGATIGILQAVTGHATSLSWRWVPVGLAMVTCLSMLTFALLELLVGSLRSRQGARVLLHPLASLRRLAARTTRYLQVSMIAFRNGLLRGGGDELQPPGSRLGRSLTATFEDAGGLFVKLGQAMAAQPHLTTPAVAAELSRLHDQVVPADLAAIRAVIQDELGPPEDVFADFVPDPAGAASIAQTHFATLHDGRAVVVKVQRPGMRESVERDLDILERLVDRLDRRAAWARSLGLKELAAGFAESTREELDFRYEAANVAAARQAVQGVELISVPQVMDEFTTGRVLVEERVQGRSLATPGVLDRLDGDRRRPLADALLGLMIRQMAAGERFHADPHPGNVFLTPDGRLALIDFGAVGRLNRFERAGLIDLLRGMQTEDPSLLRQGALRIGTLSARLDTDALDRELAGLLSRATRPDGTLNPALFTDFLTVFRDFGIALPRSTTTLFRTLVTLVGTIELIDPRYNLIQGIQRLGGEVVAQQMFSGGIREFLQQEALSAAPLLKRLPQDIDDLARGLVRGEIRTRTSLLSEPEDVRVATGLLNRLVLGMIGTGLALASALLLTVQSAPGHDIGLVDVIGGIGLSFSALLLLRVIVQIFREQN</sequence>
<keyword evidence="4" id="KW-0418">Kinase</keyword>
<keyword evidence="5" id="KW-1185">Reference proteome</keyword>
<protein>
    <submittedName>
        <fullName evidence="4">ABC1 kinase family protein</fullName>
    </submittedName>
</protein>
<organism evidence="4 5">
    <name type="scientific">Streptacidiphilus cavernicola</name>
    <dbReference type="NCBI Taxonomy" id="3342716"/>
    <lineage>
        <taxon>Bacteria</taxon>
        <taxon>Bacillati</taxon>
        <taxon>Actinomycetota</taxon>
        <taxon>Actinomycetes</taxon>
        <taxon>Kitasatosporales</taxon>
        <taxon>Streptomycetaceae</taxon>
        <taxon>Streptacidiphilus</taxon>
    </lineage>
</organism>
<proteinExistence type="inferred from homology"/>
<comment type="similarity">
    <text evidence="1">Belongs to the protein kinase superfamily. ADCK protein kinase family.</text>
</comment>
<evidence type="ECO:0000256" key="1">
    <source>
        <dbReference type="ARBA" id="ARBA00009670"/>
    </source>
</evidence>
<feature type="transmembrane region" description="Helical" evidence="2">
    <location>
        <begin position="31"/>
        <end position="51"/>
    </location>
</feature>
<keyword evidence="2" id="KW-1133">Transmembrane helix</keyword>
<gene>
    <name evidence="4" type="ORF">ACEZDJ_28820</name>
</gene>
<dbReference type="PANTHER" id="PTHR10566:SF113">
    <property type="entry name" value="PROTEIN ACTIVITY OF BC1 COMPLEX KINASE 7, CHLOROPLASTIC"/>
    <property type="match status" value="1"/>
</dbReference>
<feature type="transmembrane region" description="Helical" evidence="2">
    <location>
        <begin position="584"/>
        <end position="605"/>
    </location>
</feature>
<dbReference type="EMBL" id="JBHEZZ010000019">
    <property type="protein sequence ID" value="MFC1405294.1"/>
    <property type="molecule type" value="Genomic_DNA"/>
</dbReference>
<keyword evidence="4" id="KW-0808">Transferase</keyword>
<feature type="transmembrane region" description="Helical" evidence="2">
    <location>
        <begin position="611"/>
        <end position="634"/>
    </location>
</feature>
<keyword evidence="2" id="KW-0472">Membrane</keyword>
<feature type="transmembrane region" description="Helical" evidence="2">
    <location>
        <begin position="63"/>
        <end position="86"/>
    </location>
</feature>
<evidence type="ECO:0000256" key="2">
    <source>
        <dbReference type="SAM" id="Phobius"/>
    </source>
</evidence>
<evidence type="ECO:0000259" key="3">
    <source>
        <dbReference type="Pfam" id="PF03109"/>
    </source>
</evidence>
<dbReference type="Proteomes" id="UP001592528">
    <property type="component" value="Unassembled WGS sequence"/>
</dbReference>
<reference evidence="4 5" key="1">
    <citation type="submission" date="2024-09" db="EMBL/GenBank/DDBJ databases">
        <authorList>
            <person name="Lee S.D."/>
        </authorList>
    </citation>
    <scope>NUCLEOTIDE SEQUENCE [LARGE SCALE GENOMIC DNA]</scope>
    <source>
        <strain evidence="4 5">N1-5</strain>
    </source>
</reference>
<name>A0ABV6UUZ8_9ACTN</name>
<dbReference type="GO" id="GO:0016301">
    <property type="term" value="F:kinase activity"/>
    <property type="evidence" value="ECO:0007669"/>
    <property type="project" value="UniProtKB-KW"/>
</dbReference>
<dbReference type="InterPro" id="IPR004147">
    <property type="entry name" value="ABC1_dom"/>
</dbReference>
<dbReference type="InterPro" id="IPR050154">
    <property type="entry name" value="UbiB_kinase"/>
</dbReference>
<dbReference type="SUPFAM" id="SSF56112">
    <property type="entry name" value="Protein kinase-like (PK-like)"/>
    <property type="match status" value="1"/>
</dbReference>
<dbReference type="PANTHER" id="PTHR10566">
    <property type="entry name" value="CHAPERONE-ACTIVITY OF BC1 COMPLEX CABC1 -RELATED"/>
    <property type="match status" value="1"/>
</dbReference>
<feature type="transmembrane region" description="Helical" evidence="2">
    <location>
        <begin position="6"/>
        <end position="24"/>
    </location>
</feature>